<dbReference type="EMBL" id="CAJNOL010000164">
    <property type="protein sequence ID" value="CAF0899215.1"/>
    <property type="molecule type" value="Genomic_DNA"/>
</dbReference>
<dbReference type="Pfam" id="PF08477">
    <property type="entry name" value="Roc"/>
    <property type="match status" value="1"/>
</dbReference>
<evidence type="ECO:0000256" key="1">
    <source>
        <dbReference type="ARBA" id="ARBA00022741"/>
    </source>
</evidence>
<dbReference type="Proteomes" id="UP000663870">
    <property type="component" value="Unassembled WGS sequence"/>
</dbReference>
<dbReference type="EMBL" id="CAJNOT010000279">
    <property type="protein sequence ID" value="CAF0924522.1"/>
    <property type="molecule type" value="Genomic_DNA"/>
</dbReference>
<evidence type="ECO:0000313" key="9">
    <source>
        <dbReference type="EMBL" id="CAF4021375.1"/>
    </source>
</evidence>
<dbReference type="Proteomes" id="UP000663836">
    <property type="component" value="Unassembled WGS sequence"/>
</dbReference>
<organism evidence="3 11">
    <name type="scientific">Rotaria sordida</name>
    <dbReference type="NCBI Taxonomy" id="392033"/>
    <lineage>
        <taxon>Eukaryota</taxon>
        <taxon>Metazoa</taxon>
        <taxon>Spiralia</taxon>
        <taxon>Gnathifera</taxon>
        <taxon>Rotifera</taxon>
        <taxon>Eurotatoria</taxon>
        <taxon>Bdelloidea</taxon>
        <taxon>Philodinida</taxon>
        <taxon>Philodinidae</taxon>
        <taxon>Rotaria</taxon>
    </lineage>
</organism>
<evidence type="ECO:0000313" key="8">
    <source>
        <dbReference type="EMBL" id="CAF3635051.1"/>
    </source>
</evidence>
<comment type="caution">
    <text evidence="3">The sequence shown here is derived from an EMBL/GenBank/DDBJ whole genome shotgun (WGS) entry which is preliminary data.</text>
</comment>
<dbReference type="InterPro" id="IPR027417">
    <property type="entry name" value="P-loop_NTPase"/>
</dbReference>
<evidence type="ECO:0000313" key="10">
    <source>
        <dbReference type="EMBL" id="CAF4044114.1"/>
    </source>
</evidence>
<evidence type="ECO:0000313" key="6">
    <source>
        <dbReference type="EMBL" id="CAF0924522.1"/>
    </source>
</evidence>
<dbReference type="Gene3D" id="3.40.50.300">
    <property type="entry name" value="P-loop containing nucleotide triphosphate hydrolases"/>
    <property type="match status" value="1"/>
</dbReference>
<dbReference type="PANTHER" id="PTHR24073">
    <property type="entry name" value="DRAB5-RELATED"/>
    <property type="match status" value="1"/>
</dbReference>
<dbReference type="Proteomes" id="UP000663874">
    <property type="component" value="Unassembled WGS sequence"/>
</dbReference>
<accession>A0A813NTS2</accession>
<proteinExistence type="predicted"/>
<evidence type="ECO:0000256" key="2">
    <source>
        <dbReference type="ARBA" id="ARBA00023134"/>
    </source>
</evidence>
<dbReference type="OrthoDB" id="275177at2759"/>
<evidence type="ECO:0008006" key="13">
    <source>
        <dbReference type="Google" id="ProtNLM"/>
    </source>
</evidence>
<keyword evidence="12" id="KW-1185">Reference proteome</keyword>
<dbReference type="CDD" id="cd00882">
    <property type="entry name" value="Ras_like_GTPase"/>
    <property type="match status" value="1"/>
</dbReference>
<protein>
    <recommendedName>
        <fullName evidence="13">Intraflagellar transport protein 22 homolog</fullName>
    </recommendedName>
</protein>
<evidence type="ECO:0000313" key="7">
    <source>
        <dbReference type="EMBL" id="CAF1087125.1"/>
    </source>
</evidence>
<evidence type="ECO:0000313" key="4">
    <source>
        <dbReference type="EMBL" id="CAF0899215.1"/>
    </source>
</evidence>
<dbReference type="Proteomes" id="UP000663823">
    <property type="component" value="Unassembled WGS sequence"/>
</dbReference>
<gene>
    <name evidence="10" type="ORF">FNK824_LOCUS28344</name>
    <name evidence="8" type="ORF">JBS370_LOCUS5492</name>
    <name evidence="4" type="ORF">JXQ802_LOCUS9064</name>
    <name evidence="9" type="ORF">OTI717_LOCUS30116</name>
    <name evidence="3" type="ORF">PYM288_LOCUS1740</name>
    <name evidence="5" type="ORF">RFH988_LOCUS9180</name>
    <name evidence="7" type="ORF">SEV965_LOCUS15166</name>
    <name evidence="6" type="ORF">ZHD862_LOCUS8580</name>
</gene>
<dbReference type="GO" id="GO:0005525">
    <property type="term" value="F:GTP binding"/>
    <property type="evidence" value="ECO:0007669"/>
    <property type="project" value="UniProtKB-KW"/>
</dbReference>
<dbReference type="EMBL" id="CAJNOH010000010">
    <property type="protein sequence ID" value="CAF0744457.1"/>
    <property type="molecule type" value="Genomic_DNA"/>
</dbReference>
<evidence type="ECO:0000313" key="5">
    <source>
        <dbReference type="EMBL" id="CAF0904954.1"/>
    </source>
</evidence>
<keyword evidence="1" id="KW-0547">Nucleotide-binding</keyword>
<keyword evidence="2" id="KW-0342">GTP-binding</keyword>
<dbReference type="Proteomes" id="UP000663882">
    <property type="component" value="Unassembled WGS sequence"/>
</dbReference>
<dbReference type="EMBL" id="CAJOBD010000285">
    <property type="protein sequence ID" value="CAF3635051.1"/>
    <property type="molecule type" value="Genomic_DNA"/>
</dbReference>
<dbReference type="Proteomes" id="UP000663889">
    <property type="component" value="Unassembled WGS sequence"/>
</dbReference>
<evidence type="ECO:0000313" key="12">
    <source>
        <dbReference type="Proteomes" id="UP000663870"/>
    </source>
</evidence>
<dbReference type="EMBL" id="CAJOAX010007915">
    <property type="protein sequence ID" value="CAF4021375.1"/>
    <property type="molecule type" value="Genomic_DNA"/>
</dbReference>
<evidence type="ECO:0000313" key="11">
    <source>
        <dbReference type="Proteomes" id="UP000663854"/>
    </source>
</evidence>
<evidence type="ECO:0000313" key="3">
    <source>
        <dbReference type="EMBL" id="CAF0744457.1"/>
    </source>
</evidence>
<sequence>MPAPTIKIAVVGPLASGKSSFINFATETRESFTETYIPTVPVRIIEYEAPSTTRGRSETWNVHIFDCSGDTKFEHTWPAMSYKLNGTIFVYDPDDKKHAEELNLWYNNFVEKPNLTEKCCLLVASRKNQDEEDGRSGHEAKLSTLFSDIPRITFNGKADEIETIKQTFVDFLKKVIVETSRGQEQDERFK</sequence>
<dbReference type="Proteomes" id="UP000663854">
    <property type="component" value="Unassembled WGS sequence"/>
</dbReference>
<dbReference type="Proteomes" id="UP000663864">
    <property type="component" value="Unassembled WGS sequence"/>
</dbReference>
<dbReference type="EMBL" id="CAJNOU010000782">
    <property type="protein sequence ID" value="CAF1087125.1"/>
    <property type="molecule type" value="Genomic_DNA"/>
</dbReference>
<name>A0A813NTS2_9BILA</name>
<dbReference type="EMBL" id="CAJOBE010007726">
    <property type="protein sequence ID" value="CAF4044114.1"/>
    <property type="molecule type" value="Genomic_DNA"/>
</dbReference>
<dbReference type="EMBL" id="CAJNOO010000321">
    <property type="protein sequence ID" value="CAF0904954.1"/>
    <property type="molecule type" value="Genomic_DNA"/>
</dbReference>
<dbReference type="AlphaFoldDB" id="A0A813NTS2"/>
<dbReference type="SUPFAM" id="SSF52540">
    <property type="entry name" value="P-loop containing nucleoside triphosphate hydrolases"/>
    <property type="match status" value="1"/>
</dbReference>
<reference evidence="3" key="1">
    <citation type="submission" date="2021-02" db="EMBL/GenBank/DDBJ databases">
        <authorList>
            <person name="Nowell W R."/>
        </authorList>
    </citation>
    <scope>NUCLEOTIDE SEQUENCE</scope>
</reference>